<evidence type="ECO:0000313" key="2">
    <source>
        <dbReference type="Proteomes" id="UP000288972"/>
    </source>
</evidence>
<gene>
    <name evidence="1" type="ORF">XH91_12755</name>
</gene>
<accession>A0AAE5WZL8</accession>
<protein>
    <submittedName>
        <fullName evidence="1">Uncharacterized protein</fullName>
    </submittedName>
</protein>
<dbReference type="EMBL" id="CP030053">
    <property type="protein sequence ID" value="QAU46147.1"/>
    <property type="molecule type" value="Genomic_DNA"/>
</dbReference>
<dbReference type="Proteomes" id="UP000288972">
    <property type="component" value="Chromosome"/>
</dbReference>
<sequence>MASSQPIMEVQVFQHPKGHVLGVFRLGDPRPGKVNAYSAAMPIVEALECALKIARSRSADVVVDDPHGRLFWRH</sequence>
<reference evidence="1 2" key="1">
    <citation type="submission" date="2018-06" db="EMBL/GenBank/DDBJ databases">
        <title>Comparative genomics of rhizobia nodulating Arachis hypogaea in China.</title>
        <authorList>
            <person name="Li Y."/>
        </authorList>
    </citation>
    <scope>NUCLEOTIDE SEQUENCE [LARGE SCALE GENOMIC DNA]</scope>
    <source>
        <strain evidence="1 2">CCBAU 51670</strain>
    </source>
</reference>
<organism evidence="1 2">
    <name type="scientific">Bradyrhizobium guangzhouense</name>
    <dbReference type="NCBI Taxonomy" id="1325095"/>
    <lineage>
        <taxon>Bacteria</taxon>
        <taxon>Pseudomonadati</taxon>
        <taxon>Pseudomonadota</taxon>
        <taxon>Alphaproteobacteria</taxon>
        <taxon>Hyphomicrobiales</taxon>
        <taxon>Nitrobacteraceae</taxon>
        <taxon>Bradyrhizobium</taxon>
    </lineage>
</organism>
<name>A0AAE5WZL8_9BRAD</name>
<evidence type="ECO:0000313" key="1">
    <source>
        <dbReference type="EMBL" id="QAU46147.1"/>
    </source>
</evidence>
<dbReference type="KEGG" id="bgz:XH91_12755"/>
<proteinExistence type="predicted"/>
<dbReference type="AlphaFoldDB" id="A0AAE5WZL8"/>